<accession>A0ABS9Y5Q9</accession>
<evidence type="ECO:0000313" key="2">
    <source>
        <dbReference type="Proteomes" id="UP001165269"/>
    </source>
</evidence>
<sequence length="355" mass="36878">MVLLADGSTKAIDQSRVCDTIANPVLSVAGTQAHKVTAVIVTHTDHDFVDLTIKATAGSAAKQGVKAGAKSLAKKVARKAAFGLAASAAVLGALAASHGHGTAQEPATRTVAAVSSATSGKSATAAAGTTSESDARGAHLTTTFHHPFYDETQSAFVDAKDLKAGDVLQTPTGTAEVTGVRLYHANTTTYDLTIGSLHTYYVEAGGTRVLVHNTNSNPQAMTCETHTVDVDVHDVAGNVRLSYSLRSGNWEDEELAIGDGRSRIASHTENRAARMSGGPSVIGKTPIPGDPYAGLAQVSEGESVILTGTRPPSTTCQGAMNRAAKATGANFVYLWTTESGELRIWQALNPLKKMR</sequence>
<dbReference type="Gene3D" id="2.170.16.10">
    <property type="entry name" value="Hedgehog/Intein (Hint) domain"/>
    <property type="match status" value="1"/>
</dbReference>
<proteinExistence type="predicted"/>
<dbReference type="SUPFAM" id="SSF51294">
    <property type="entry name" value="Hedgehog/intein (Hint) domain"/>
    <property type="match status" value="1"/>
</dbReference>
<dbReference type="Pfam" id="PF07591">
    <property type="entry name" value="PT-HINT"/>
    <property type="match status" value="1"/>
</dbReference>
<dbReference type="Pfam" id="PF14427">
    <property type="entry name" value="Pput2613-deam"/>
    <property type="match status" value="2"/>
</dbReference>
<organism evidence="1 2">
    <name type="scientific">Streptomyces cylindrosporus</name>
    <dbReference type="NCBI Taxonomy" id="2927583"/>
    <lineage>
        <taxon>Bacteria</taxon>
        <taxon>Bacillati</taxon>
        <taxon>Actinomycetota</taxon>
        <taxon>Actinomycetes</taxon>
        <taxon>Kitasatosporales</taxon>
        <taxon>Streptomycetaceae</taxon>
        <taxon>Streptomyces</taxon>
    </lineage>
</organism>
<dbReference type="Proteomes" id="UP001165269">
    <property type="component" value="Unassembled WGS sequence"/>
</dbReference>
<protein>
    <recommendedName>
        <fullName evidence="3">Intein C-terminal splicing domain-containing protein</fullName>
    </recommendedName>
</protein>
<dbReference type="InterPro" id="IPR036844">
    <property type="entry name" value="Hint_dom_sf"/>
</dbReference>
<gene>
    <name evidence="1" type="ORF">MQP27_15715</name>
</gene>
<evidence type="ECO:0008006" key="3">
    <source>
        <dbReference type="Google" id="ProtNLM"/>
    </source>
</evidence>
<comment type="caution">
    <text evidence="1">The sequence shown here is derived from an EMBL/GenBank/DDBJ whole genome shotgun (WGS) entry which is preliminary data.</text>
</comment>
<name>A0ABS9Y5Q9_9ACTN</name>
<dbReference type="EMBL" id="JALDAY010000004">
    <property type="protein sequence ID" value="MCI3272556.1"/>
    <property type="molecule type" value="Genomic_DNA"/>
</dbReference>
<dbReference type="RefSeq" id="WP_242765749.1">
    <property type="nucleotide sequence ID" value="NZ_JALDAY010000004.1"/>
</dbReference>
<keyword evidence="2" id="KW-1185">Reference proteome</keyword>
<reference evidence="1" key="1">
    <citation type="submission" date="2022-03" db="EMBL/GenBank/DDBJ databases">
        <title>Streptomyces 7R015 and 7R016 isolated from Barleria lupulina in Thailand.</title>
        <authorList>
            <person name="Kanchanasin P."/>
            <person name="Phongsopitanun W."/>
            <person name="Tanasupawat S."/>
        </authorList>
    </citation>
    <scope>NUCLEOTIDE SEQUENCE</scope>
    <source>
        <strain evidence="1">7R015</strain>
    </source>
</reference>
<dbReference type="InterPro" id="IPR027472">
    <property type="entry name" value="Pput2613-NH3ase"/>
</dbReference>
<dbReference type="CDD" id="cd00081">
    <property type="entry name" value="Hint"/>
    <property type="match status" value="1"/>
</dbReference>
<evidence type="ECO:0000313" key="1">
    <source>
        <dbReference type="EMBL" id="MCI3272556.1"/>
    </source>
</evidence>